<protein>
    <recommendedName>
        <fullName evidence="4">Lipoprotein</fullName>
    </recommendedName>
</protein>
<reference evidence="2" key="1">
    <citation type="submission" date="2022-07" db="EMBL/GenBank/DDBJ databases">
        <title>Taxonomy of Novel Oxalotrophic and Methylotrophic Bacteria.</title>
        <authorList>
            <person name="Sahin N."/>
            <person name="Tani A."/>
        </authorList>
    </citation>
    <scope>NUCLEOTIDE SEQUENCE</scope>
    <source>
        <strain evidence="2">Y10</strain>
    </source>
</reference>
<evidence type="ECO:0000313" key="3">
    <source>
        <dbReference type="Proteomes" id="UP001143543"/>
    </source>
</evidence>
<name>A0ABQ5MIN6_9FLAO</name>
<evidence type="ECO:0000313" key="2">
    <source>
        <dbReference type="EMBL" id="GLB49268.1"/>
    </source>
</evidence>
<sequence>MYRKFMILYLIVVLFSFGCSSENNNNDLKVRILNESIKISDSLIKDNFLTGDSFSGQVINFEFINKSKYNYFFLPFTNNMSQGSIRYNCFPESNKGLSLTNLKIYMEDMNKSLELKIPILHRYPDSQVNILNERFVKLGNKTIDLYKEDGYSEILKHMNAAAYLIIPAHSKLYFEIPIEIKYHSMNEEITSEFYEVEVYTNYASSLFFKADTTHIKKYLPESLVKTIEENNFKIFHGELESNRIPIELKK</sequence>
<gene>
    <name evidence="2" type="ORF">Y10_16360</name>
</gene>
<dbReference type="PROSITE" id="PS51257">
    <property type="entry name" value="PROKAR_LIPOPROTEIN"/>
    <property type="match status" value="1"/>
</dbReference>
<proteinExistence type="predicted"/>
<organism evidence="2 3">
    <name type="scientific">Neptunitalea lumnitzerae</name>
    <dbReference type="NCBI Taxonomy" id="2965509"/>
    <lineage>
        <taxon>Bacteria</taxon>
        <taxon>Pseudomonadati</taxon>
        <taxon>Bacteroidota</taxon>
        <taxon>Flavobacteriia</taxon>
        <taxon>Flavobacteriales</taxon>
        <taxon>Flavobacteriaceae</taxon>
        <taxon>Neptunitalea</taxon>
    </lineage>
</organism>
<evidence type="ECO:0000256" key="1">
    <source>
        <dbReference type="SAM" id="SignalP"/>
    </source>
</evidence>
<dbReference type="EMBL" id="BRVO01000002">
    <property type="protein sequence ID" value="GLB49268.1"/>
    <property type="molecule type" value="Genomic_DNA"/>
</dbReference>
<evidence type="ECO:0008006" key="4">
    <source>
        <dbReference type="Google" id="ProtNLM"/>
    </source>
</evidence>
<dbReference type="Proteomes" id="UP001143543">
    <property type="component" value="Unassembled WGS sequence"/>
</dbReference>
<keyword evidence="1" id="KW-0732">Signal</keyword>
<comment type="caution">
    <text evidence="2">The sequence shown here is derived from an EMBL/GenBank/DDBJ whole genome shotgun (WGS) entry which is preliminary data.</text>
</comment>
<feature type="signal peptide" evidence="1">
    <location>
        <begin position="1"/>
        <end position="25"/>
    </location>
</feature>
<keyword evidence="3" id="KW-1185">Reference proteome</keyword>
<accession>A0ABQ5MIN6</accession>
<dbReference type="RefSeq" id="WP_281764910.1">
    <property type="nucleotide sequence ID" value="NZ_BRVO01000002.1"/>
</dbReference>
<feature type="chain" id="PRO_5047360945" description="Lipoprotein" evidence="1">
    <location>
        <begin position="26"/>
        <end position="250"/>
    </location>
</feature>